<evidence type="ECO:0000256" key="5">
    <source>
        <dbReference type="PROSITE-ProRule" id="PRU00309"/>
    </source>
</evidence>
<keyword evidence="1" id="KW-0479">Metal-binding</keyword>
<dbReference type="PANTHER" id="PTHR47577">
    <property type="entry name" value="THAP DOMAIN-CONTAINING PROTEIN 6"/>
    <property type="match status" value="1"/>
</dbReference>
<organism evidence="8 9">
    <name type="scientific">Carassius auratus</name>
    <name type="common">Goldfish</name>
    <dbReference type="NCBI Taxonomy" id="7957"/>
    <lineage>
        <taxon>Eukaryota</taxon>
        <taxon>Metazoa</taxon>
        <taxon>Chordata</taxon>
        <taxon>Craniata</taxon>
        <taxon>Vertebrata</taxon>
        <taxon>Euteleostomi</taxon>
        <taxon>Actinopterygii</taxon>
        <taxon>Neopterygii</taxon>
        <taxon>Teleostei</taxon>
        <taxon>Ostariophysi</taxon>
        <taxon>Cypriniformes</taxon>
        <taxon>Cyprinidae</taxon>
        <taxon>Cyprininae</taxon>
        <taxon>Carassius</taxon>
    </lineage>
</organism>
<dbReference type="OrthoDB" id="7312725at2759"/>
<evidence type="ECO:0000313" key="8">
    <source>
        <dbReference type="Proteomes" id="UP000515129"/>
    </source>
</evidence>
<keyword evidence="3" id="KW-0862">Zinc</keyword>
<keyword evidence="6" id="KW-0175">Coiled coil</keyword>
<keyword evidence="4 5" id="KW-0238">DNA-binding</keyword>
<keyword evidence="2 5" id="KW-0863">Zinc-finger</keyword>
<dbReference type="InterPro" id="IPR006612">
    <property type="entry name" value="THAP_Znf"/>
</dbReference>
<dbReference type="Pfam" id="PF12017">
    <property type="entry name" value="Tnp_P_element"/>
    <property type="match status" value="1"/>
</dbReference>
<dbReference type="Pfam" id="PF05485">
    <property type="entry name" value="THAP"/>
    <property type="match status" value="1"/>
</dbReference>
<feature type="domain" description="THAP-type" evidence="7">
    <location>
        <begin position="1"/>
        <end position="71"/>
    </location>
</feature>
<dbReference type="AlphaFoldDB" id="A0A6P6JU58"/>
<accession>A0A6P6JU58</accession>
<dbReference type="RefSeq" id="XP_026063130.1">
    <property type="nucleotide sequence ID" value="XM_026207345.1"/>
</dbReference>
<evidence type="ECO:0000259" key="7">
    <source>
        <dbReference type="PROSITE" id="PS50950"/>
    </source>
</evidence>
<evidence type="ECO:0000256" key="3">
    <source>
        <dbReference type="ARBA" id="ARBA00022833"/>
    </source>
</evidence>
<evidence type="ECO:0000256" key="6">
    <source>
        <dbReference type="SAM" id="Coils"/>
    </source>
</evidence>
<gene>
    <name evidence="9" type="primary">LOC113046532</name>
</gene>
<keyword evidence="8" id="KW-1185">Reference proteome</keyword>
<sequence>MSVFCAVYGCNNRRSIDTRSHGITFHKFAIRRNGFVVTESSKLCSEHFKPDDFDRMGQIVRLRDGATPSVFNFPCHLQRVGDHSYALPNSSTRLKARLTEALARVESLEREKQNAKTRERRAKKTVKSLLEDLKEKNLINEELNERLGFHSDLPVDLFSKRGHEYTKDQREFGLTLHLHGPKAYSYLKDSLHLPLPHPHTLQRCSTCFFYYTF</sequence>
<protein>
    <submittedName>
        <fullName evidence="9">THAP domain-containing protein 6</fullName>
    </submittedName>
</protein>
<dbReference type="GO" id="GO:0008270">
    <property type="term" value="F:zinc ion binding"/>
    <property type="evidence" value="ECO:0007669"/>
    <property type="project" value="UniProtKB-KW"/>
</dbReference>
<name>A0A6P6JU58_CARAU</name>
<dbReference type="GeneID" id="113046532"/>
<proteinExistence type="predicted"/>
<dbReference type="KEGG" id="caua:113046532"/>
<evidence type="ECO:0000313" key="9">
    <source>
        <dbReference type="RefSeq" id="XP_026063130.1"/>
    </source>
</evidence>
<evidence type="ECO:0000256" key="1">
    <source>
        <dbReference type="ARBA" id="ARBA00022723"/>
    </source>
</evidence>
<reference evidence="9" key="1">
    <citation type="submission" date="2025-08" db="UniProtKB">
        <authorList>
            <consortium name="RefSeq"/>
        </authorList>
    </citation>
    <scope>IDENTIFICATION</scope>
    <source>
        <strain evidence="9">Wakin</strain>
        <tissue evidence="9">Muscle</tissue>
    </source>
</reference>
<dbReference type="PANTHER" id="PTHR47577:SF1">
    <property type="entry name" value="THAP DOMAIN-CONTAINING PROTEIN 6"/>
    <property type="match status" value="1"/>
</dbReference>
<dbReference type="SMART" id="SM00980">
    <property type="entry name" value="THAP"/>
    <property type="match status" value="1"/>
</dbReference>
<dbReference type="Proteomes" id="UP000515129">
    <property type="component" value="Chromosome 28"/>
</dbReference>
<dbReference type="GO" id="GO:0003677">
    <property type="term" value="F:DNA binding"/>
    <property type="evidence" value="ECO:0007669"/>
    <property type="project" value="UniProtKB-UniRule"/>
</dbReference>
<evidence type="ECO:0000256" key="4">
    <source>
        <dbReference type="ARBA" id="ARBA00023125"/>
    </source>
</evidence>
<dbReference type="SUPFAM" id="SSF57716">
    <property type="entry name" value="Glucocorticoid receptor-like (DNA-binding domain)"/>
    <property type="match status" value="1"/>
</dbReference>
<dbReference type="InterPro" id="IPR021896">
    <property type="entry name" value="THAP9-like_HTH"/>
</dbReference>
<evidence type="ECO:0000256" key="2">
    <source>
        <dbReference type="ARBA" id="ARBA00022771"/>
    </source>
</evidence>
<feature type="coiled-coil region" evidence="6">
    <location>
        <begin position="91"/>
        <end position="146"/>
    </location>
</feature>
<dbReference type="PROSITE" id="PS50950">
    <property type="entry name" value="ZF_THAP"/>
    <property type="match status" value="1"/>
</dbReference>